<dbReference type="AlphaFoldDB" id="A0A4Y2HGT8"/>
<protein>
    <submittedName>
        <fullName evidence="1">Uncharacterized protein</fullName>
    </submittedName>
</protein>
<proteinExistence type="predicted"/>
<comment type="caution">
    <text evidence="1">The sequence shown here is derived from an EMBL/GenBank/DDBJ whole genome shotgun (WGS) entry which is preliminary data.</text>
</comment>
<dbReference type="Proteomes" id="UP000499080">
    <property type="component" value="Unassembled WGS sequence"/>
</dbReference>
<keyword evidence="2" id="KW-1185">Reference proteome</keyword>
<dbReference type="EMBL" id="BGPR01001930">
    <property type="protein sequence ID" value="GBM64479.1"/>
    <property type="molecule type" value="Genomic_DNA"/>
</dbReference>
<reference evidence="1 2" key="1">
    <citation type="journal article" date="2019" name="Sci. Rep.">
        <title>Orb-weaving spider Araneus ventricosus genome elucidates the spidroin gene catalogue.</title>
        <authorList>
            <person name="Kono N."/>
            <person name="Nakamura H."/>
            <person name="Ohtoshi R."/>
            <person name="Moran D.A.P."/>
            <person name="Shinohara A."/>
            <person name="Yoshida Y."/>
            <person name="Fujiwara M."/>
            <person name="Mori M."/>
            <person name="Tomita M."/>
            <person name="Arakawa K."/>
        </authorList>
    </citation>
    <scope>NUCLEOTIDE SEQUENCE [LARGE SCALE GENOMIC DNA]</scope>
</reference>
<sequence length="88" mass="10242">MSRLRGRWIPLTIRRVCGPVSREIIHRGLKSPPMGWCTTPTSPWPTQSFVMPTEDWRGGCQFRCRLHQLTEVQNCEVHPNIALELFQI</sequence>
<evidence type="ECO:0000313" key="1">
    <source>
        <dbReference type="EMBL" id="GBM64479.1"/>
    </source>
</evidence>
<accession>A0A4Y2HGT8</accession>
<organism evidence="1 2">
    <name type="scientific">Araneus ventricosus</name>
    <name type="common">Orbweaver spider</name>
    <name type="synonym">Epeira ventricosa</name>
    <dbReference type="NCBI Taxonomy" id="182803"/>
    <lineage>
        <taxon>Eukaryota</taxon>
        <taxon>Metazoa</taxon>
        <taxon>Ecdysozoa</taxon>
        <taxon>Arthropoda</taxon>
        <taxon>Chelicerata</taxon>
        <taxon>Arachnida</taxon>
        <taxon>Araneae</taxon>
        <taxon>Araneomorphae</taxon>
        <taxon>Entelegynae</taxon>
        <taxon>Araneoidea</taxon>
        <taxon>Araneidae</taxon>
        <taxon>Araneus</taxon>
    </lineage>
</organism>
<name>A0A4Y2HGT8_ARAVE</name>
<evidence type="ECO:0000313" key="2">
    <source>
        <dbReference type="Proteomes" id="UP000499080"/>
    </source>
</evidence>
<gene>
    <name evidence="1" type="ORF">AVEN_194237_1</name>
</gene>